<comment type="caution">
    <text evidence="3">The sequence shown here is derived from an EMBL/GenBank/DDBJ whole genome shotgun (WGS) entry which is preliminary data.</text>
</comment>
<dbReference type="PIRSF" id="PIRSF016719">
    <property type="entry name" value="UCP016719"/>
    <property type="match status" value="1"/>
</dbReference>
<organism evidence="3 4">
    <name type="scientific">Salibacter halophilus</name>
    <dbReference type="NCBI Taxonomy" id="1803916"/>
    <lineage>
        <taxon>Bacteria</taxon>
        <taxon>Pseudomonadati</taxon>
        <taxon>Bacteroidota</taxon>
        <taxon>Flavobacteriia</taxon>
        <taxon>Flavobacteriales</taxon>
        <taxon>Salibacteraceae</taxon>
        <taxon>Salibacter</taxon>
    </lineage>
</organism>
<dbReference type="Pfam" id="PF07075">
    <property type="entry name" value="NamZ_N"/>
    <property type="match status" value="1"/>
</dbReference>
<dbReference type="Proteomes" id="UP000435357">
    <property type="component" value="Unassembled WGS sequence"/>
</dbReference>
<dbReference type="InterPro" id="IPR048502">
    <property type="entry name" value="NamZ_N"/>
</dbReference>
<dbReference type="Pfam" id="PF20732">
    <property type="entry name" value="NamZ_C"/>
    <property type="match status" value="1"/>
</dbReference>
<evidence type="ECO:0000313" key="3">
    <source>
        <dbReference type="EMBL" id="KAB1062723.1"/>
    </source>
</evidence>
<accession>A0A6N6M1Y8</accession>
<proteinExistence type="predicted"/>
<dbReference type="RefSeq" id="WP_151169718.1">
    <property type="nucleotide sequence ID" value="NZ_WACR01000011.1"/>
</dbReference>
<protein>
    <submittedName>
        <fullName evidence="3">DUF1343 domain-containing protein</fullName>
    </submittedName>
</protein>
<evidence type="ECO:0000259" key="2">
    <source>
        <dbReference type="Pfam" id="PF20732"/>
    </source>
</evidence>
<evidence type="ECO:0000313" key="4">
    <source>
        <dbReference type="Proteomes" id="UP000435357"/>
    </source>
</evidence>
<reference evidence="3 4" key="1">
    <citation type="submission" date="2019-09" db="EMBL/GenBank/DDBJ databases">
        <title>Genomes of Cryomorphaceae.</title>
        <authorList>
            <person name="Bowman J.P."/>
        </authorList>
    </citation>
    <scope>NUCLEOTIDE SEQUENCE [LARGE SCALE GENOMIC DNA]</scope>
    <source>
        <strain evidence="3 4">KCTC 52047</strain>
    </source>
</reference>
<dbReference type="PANTHER" id="PTHR42915:SF1">
    <property type="entry name" value="PEPTIDOGLYCAN BETA-N-ACETYLMURAMIDASE NAMZ"/>
    <property type="match status" value="1"/>
</dbReference>
<dbReference type="Gene3D" id="3.40.50.12170">
    <property type="entry name" value="Uncharacterised protein PF07075, DUF1343"/>
    <property type="match status" value="1"/>
</dbReference>
<dbReference type="EMBL" id="WACR01000011">
    <property type="protein sequence ID" value="KAB1062723.1"/>
    <property type="molecule type" value="Genomic_DNA"/>
</dbReference>
<dbReference type="PANTHER" id="PTHR42915">
    <property type="entry name" value="HYPOTHETICAL 460 KDA PROTEIN IN FEUA-SIGW INTERGENIC REGION [PRECURSOR]"/>
    <property type="match status" value="1"/>
</dbReference>
<keyword evidence="4" id="KW-1185">Reference proteome</keyword>
<gene>
    <name evidence="3" type="ORF">F3059_12355</name>
</gene>
<dbReference type="Gene3D" id="3.90.1150.140">
    <property type="match status" value="1"/>
</dbReference>
<dbReference type="OrthoDB" id="9801061at2"/>
<evidence type="ECO:0000259" key="1">
    <source>
        <dbReference type="Pfam" id="PF07075"/>
    </source>
</evidence>
<sequence>MNSSFKRIKVKRFVEGAGFLLLFLVSFFCNGQSHTLKTDDDISMGAERLPKYVSKLAGKRIAVVANHTAVVDGEHLVDYLLQSGLNVTKVFSPEHGFRGTADAGETVKSNTDSKTGLPIISLYGSKKKPSNADLKDVDVVIFDIQDVGVRFYTYISTLHYLMEACAENDKKLWVLDRPNPNGFYVDGPVLEPEQKSFIGLDPIPVVHGCTVGELAKMINGEGWLEDELVCDLTVIEMMNYSHSDLYQLPIDPSPNLRTMNAIYFYPSLALFEGTVMSVGRGTEFPFEVFGHPDLKVGDFYFTPEPSHGAKNPKLNGEKCRGFDLRKLDPKFMMDTQRLYLNWLKIAYENYPDKDDFFLDNNFFNLLAGNSSLMKAIENNKSIEAIRKSWQPQLDEYREMRKKYILYPDIE</sequence>
<dbReference type="AlphaFoldDB" id="A0A6N6M1Y8"/>
<feature type="domain" description="Peptidoglycan beta-N-acetylmuramidase NamZ C-terminal" evidence="2">
    <location>
        <begin position="264"/>
        <end position="406"/>
    </location>
</feature>
<dbReference type="InterPro" id="IPR008302">
    <property type="entry name" value="NamZ"/>
</dbReference>
<dbReference type="GO" id="GO:0033922">
    <property type="term" value="F:peptidoglycan beta-N-acetylmuramidase activity"/>
    <property type="evidence" value="ECO:0007669"/>
    <property type="project" value="InterPro"/>
</dbReference>
<feature type="domain" description="Peptidoglycan beta-N-acetylmuramidase NamZ N-terminal" evidence="1">
    <location>
        <begin position="61"/>
        <end position="259"/>
    </location>
</feature>
<dbReference type="InterPro" id="IPR048503">
    <property type="entry name" value="NamZ_C"/>
</dbReference>
<name>A0A6N6M1Y8_9FLAO</name>